<dbReference type="Gene3D" id="3.20.20.190">
    <property type="entry name" value="Phosphatidylinositol (PI) phosphodiesterase"/>
    <property type="match status" value="1"/>
</dbReference>
<dbReference type="RefSeq" id="WP_190785452.1">
    <property type="nucleotide sequence ID" value="NZ_JACWZZ010000003.1"/>
</dbReference>
<dbReference type="PANTHER" id="PTHR46211:SF14">
    <property type="entry name" value="GLYCEROPHOSPHODIESTER PHOSPHODIESTERASE"/>
    <property type="match status" value="1"/>
</dbReference>
<comment type="caution">
    <text evidence="3">The sequence shown here is derived from an EMBL/GenBank/DDBJ whole genome shotgun (WGS) entry which is preliminary data.</text>
</comment>
<accession>A0ABR8JL95</accession>
<gene>
    <name evidence="3" type="ORF">IC231_15760</name>
</gene>
<dbReference type="SUPFAM" id="SSF51695">
    <property type="entry name" value="PLC-like phosphodiesterases"/>
    <property type="match status" value="1"/>
</dbReference>
<evidence type="ECO:0000256" key="1">
    <source>
        <dbReference type="SAM" id="SignalP"/>
    </source>
</evidence>
<dbReference type="Proteomes" id="UP000642468">
    <property type="component" value="Unassembled WGS sequence"/>
</dbReference>
<dbReference type="InterPro" id="IPR017946">
    <property type="entry name" value="PLC-like_Pdiesterase_TIM-brl"/>
</dbReference>
<dbReference type="PANTHER" id="PTHR46211">
    <property type="entry name" value="GLYCEROPHOSPHORYL DIESTER PHOSPHODIESTERASE"/>
    <property type="match status" value="1"/>
</dbReference>
<keyword evidence="1" id="KW-0732">Signal</keyword>
<feature type="domain" description="GP-PDE" evidence="2">
    <location>
        <begin position="23"/>
        <end position="292"/>
    </location>
</feature>
<feature type="chain" id="PRO_5046697534" evidence="1">
    <location>
        <begin position="19"/>
        <end position="293"/>
    </location>
</feature>
<proteinExistence type="predicted"/>
<name>A0ABR8JL95_9BACT</name>
<protein>
    <submittedName>
        <fullName evidence="3">Glycerophosphodiester phosphodiesterase</fullName>
    </submittedName>
</protein>
<dbReference type="InterPro" id="IPR030395">
    <property type="entry name" value="GP_PDE_dom"/>
</dbReference>
<evidence type="ECO:0000259" key="2">
    <source>
        <dbReference type="PROSITE" id="PS51704"/>
    </source>
</evidence>
<dbReference type="EMBL" id="JACWZZ010000003">
    <property type="protein sequence ID" value="MBD2716501.1"/>
    <property type="molecule type" value="Genomic_DNA"/>
</dbReference>
<dbReference type="PROSITE" id="PS51704">
    <property type="entry name" value="GP_PDE"/>
    <property type="match status" value="1"/>
</dbReference>
<dbReference type="Pfam" id="PF03009">
    <property type="entry name" value="GDPD"/>
    <property type="match status" value="1"/>
</dbReference>
<evidence type="ECO:0000313" key="3">
    <source>
        <dbReference type="EMBL" id="MBD2716501.1"/>
    </source>
</evidence>
<keyword evidence="4" id="KW-1185">Reference proteome</keyword>
<sequence length="293" mass="32760">MKFLVLLLALLSASGASAQLASFDRQGHRGCRGLMPENTIPAMRKAQELGVTTLEMDLCISQDKQVLLSHDPVMNADFVLRPDGLPITKAEEKQLRLYALPYAEIRRYDVGSKPYAKFPRQQKLRTYKPLLSEVIDSAEAYARLKKLPAPRYNLETKTTPAGDDVLHPAPEEFVQLLLAVVRAKGIESRVTIQSFDPRTLEVVHRLSPALATALLVENQPDLASNLARLSFRPTIYSPAYRLVTAELVAECHRQHIRVVPWTVNSADAIERLVQLRVDGIITDYPDLFPATGR</sequence>
<reference evidence="3 4" key="1">
    <citation type="submission" date="2020-09" db="EMBL/GenBank/DDBJ databases">
        <authorList>
            <person name="Kim M.K."/>
        </authorList>
    </citation>
    <scope>NUCLEOTIDE SEQUENCE [LARGE SCALE GENOMIC DNA]</scope>
    <source>
        <strain evidence="3 4">BT646</strain>
    </source>
</reference>
<feature type="signal peptide" evidence="1">
    <location>
        <begin position="1"/>
        <end position="18"/>
    </location>
</feature>
<evidence type="ECO:0000313" key="4">
    <source>
        <dbReference type="Proteomes" id="UP000642468"/>
    </source>
</evidence>
<organism evidence="3 4">
    <name type="scientific">Hymenobacter duratus</name>
    <dbReference type="NCBI Taxonomy" id="2771356"/>
    <lineage>
        <taxon>Bacteria</taxon>
        <taxon>Pseudomonadati</taxon>
        <taxon>Bacteroidota</taxon>
        <taxon>Cytophagia</taxon>
        <taxon>Cytophagales</taxon>
        <taxon>Hymenobacteraceae</taxon>
        <taxon>Hymenobacter</taxon>
    </lineage>
</organism>